<sequence>ELQLEVRSTYLSENAPSDVLLSNHYVNESPRNPLINAPTINIVSKASTTIPSSQPAPEIRLPERSGVPKIVPKILAVNPTMSQTTTMASIEARNAPPTGKKIEWTTVSRNGPKKKDFNIREKWPG</sequence>
<feature type="compositionally biased region" description="Basic and acidic residues" evidence="1">
    <location>
        <begin position="113"/>
        <end position="125"/>
    </location>
</feature>
<comment type="caution">
    <text evidence="2">The sequence shown here is derived from an EMBL/GenBank/DDBJ whole genome shotgun (WGS) entry which is preliminary data.</text>
</comment>
<dbReference type="EMBL" id="MCBR01002472">
    <property type="protein sequence ID" value="RKF81569.1"/>
    <property type="molecule type" value="Genomic_DNA"/>
</dbReference>
<dbReference type="OrthoDB" id="10458681at2759"/>
<proteinExistence type="predicted"/>
<reference evidence="2 3" key="1">
    <citation type="journal article" date="2018" name="BMC Genomics">
        <title>Comparative genome analyses reveal sequence features reflecting distinct modes of host-adaptation between dicot and monocot powdery mildew.</title>
        <authorList>
            <person name="Wu Y."/>
            <person name="Ma X."/>
            <person name="Pan Z."/>
            <person name="Kale S.D."/>
            <person name="Song Y."/>
            <person name="King H."/>
            <person name="Zhang Q."/>
            <person name="Presley C."/>
            <person name="Deng X."/>
            <person name="Wei C.I."/>
            <person name="Xiao S."/>
        </authorList>
    </citation>
    <scope>NUCLEOTIDE SEQUENCE [LARGE SCALE GENOMIC DNA]</scope>
    <source>
        <strain evidence="2">UCSC1</strain>
    </source>
</reference>
<dbReference type="AlphaFoldDB" id="A0A420J439"/>
<accession>A0A420J439</accession>
<organism evidence="2 3">
    <name type="scientific">Golovinomyces cichoracearum</name>
    <dbReference type="NCBI Taxonomy" id="62708"/>
    <lineage>
        <taxon>Eukaryota</taxon>
        <taxon>Fungi</taxon>
        <taxon>Dikarya</taxon>
        <taxon>Ascomycota</taxon>
        <taxon>Pezizomycotina</taxon>
        <taxon>Leotiomycetes</taxon>
        <taxon>Erysiphales</taxon>
        <taxon>Erysiphaceae</taxon>
        <taxon>Golovinomyces</taxon>
    </lineage>
</organism>
<feature type="region of interest" description="Disordered" evidence="1">
    <location>
        <begin position="92"/>
        <end position="125"/>
    </location>
</feature>
<feature type="non-terminal residue" evidence="2">
    <location>
        <position position="1"/>
    </location>
</feature>
<dbReference type="Proteomes" id="UP000285405">
    <property type="component" value="Unassembled WGS sequence"/>
</dbReference>
<evidence type="ECO:0000313" key="3">
    <source>
        <dbReference type="Proteomes" id="UP000285405"/>
    </source>
</evidence>
<protein>
    <submittedName>
        <fullName evidence="2">Uncharacterized protein</fullName>
    </submittedName>
</protein>
<evidence type="ECO:0000313" key="2">
    <source>
        <dbReference type="EMBL" id="RKF81569.1"/>
    </source>
</evidence>
<gene>
    <name evidence="2" type="ORF">GcC1_024021</name>
</gene>
<evidence type="ECO:0000256" key="1">
    <source>
        <dbReference type="SAM" id="MobiDB-lite"/>
    </source>
</evidence>
<name>A0A420J439_9PEZI</name>